<dbReference type="Proteomes" id="UP000008983">
    <property type="component" value="Unassembled WGS sequence"/>
</dbReference>
<proteinExistence type="predicted"/>
<dbReference type="RefSeq" id="XP_004030189.1">
    <property type="nucleotide sequence ID" value="XM_004030141.1"/>
</dbReference>
<keyword evidence="2" id="KW-1185">Reference proteome</keyword>
<dbReference type="GeneID" id="14905042"/>
<reference evidence="1 2" key="1">
    <citation type="submission" date="2011-07" db="EMBL/GenBank/DDBJ databases">
        <authorList>
            <person name="Coyne R."/>
            <person name="Brami D."/>
            <person name="Johnson J."/>
            <person name="Hostetler J."/>
            <person name="Hannick L."/>
            <person name="Clark T."/>
            <person name="Cassidy-Hanley D."/>
            <person name="Inman J."/>
        </authorList>
    </citation>
    <scope>NUCLEOTIDE SEQUENCE [LARGE SCALE GENOMIC DNA]</scope>
    <source>
        <strain evidence="1 2">G5</strain>
    </source>
</reference>
<dbReference type="EMBL" id="GL984200">
    <property type="protein sequence ID" value="EGR28953.1"/>
    <property type="molecule type" value="Genomic_DNA"/>
</dbReference>
<evidence type="ECO:0000313" key="2">
    <source>
        <dbReference type="Proteomes" id="UP000008983"/>
    </source>
</evidence>
<feature type="non-terminal residue" evidence="1">
    <location>
        <position position="106"/>
    </location>
</feature>
<accession>G0R0Q3</accession>
<dbReference type="AlphaFoldDB" id="G0R0Q3"/>
<evidence type="ECO:0000313" key="1">
    <source>
        <dbReference type="EMBL" id="EGR28953.1"/>
    </source>
</evidence>
<organism evidence="1 2">
    <name type="scientific">Ichthyophthirius multifiliis</name>
    <name type="common">White spot disease agent</name>
    <name type="synonym">Ich</name>
    <dbReference type="NCBI Taxonomy" id="5932"/>
    <lineage>
        <taxon>Eukaryota</taxon>
        <taxon>Sar</taxon>
        <taxon>Alveolata</taxon>
        <taxon>Ciliophora</taxon>
        <taxon>Intramacronucleata</taxon>
        <taxon>Oligohymenophorea</taxon>
        <taxon>Hymenostomatida</taxon>
        <taxon>Ophryoglenina</taxon>
        <taxon>Ichthyophthirius</taxon>
    </lineage>
</organism>
<gene>
    <name evidence="1" type="ORF">IMG5_166200</name>
</gene>
<dbReference type="InParanoid" id="G0R0Q3"/>
<sequence length="106" mass="12156">MTQSSGILGICNLFSPGPGKYNLKSQLNNKAYSIRAKTANPELINLFILSTHTEETSFLNSNQANVEFFQDLKKDYNIQRIYQHQDLDLIDYLVNLVIMLIDMLQN</sequence>
<name>G0R0Q3_ICHMU</name>
<protein>
    <submittedName>
        <fullName evidence="1">Uncharacterized protein</fullName>
    </submittedName>
</protein>